<proteinExistence type="predicted"/>
<protein>
    <submittedName>
        <fullName evidence="1">Uncharacterized protein</fullName>
    </submittedName>
</protein>
<comment type="caution">
    <text evidence="1">The sequence shown here is derived from an EMBL/GenBank/DDBJ whole genome shotgun (WGS) entry which is preliminary data.</text>
</comment>
<name>A0AAU9I859_9CILI</name>
<dbReference type="AlphaFoldDB" id="A0AAU9I859"/>
<accession>A0AAU9I859</accession>
<dbReference type="EMBL" id="CAJZBQ010000002">
    <property type="protein sequence ID" value="CAG9310457.1"/>
    <property type="molecule type" value="Genomic_DNA"/>
</dbReference>
<gene>
    <name evidence="1" type="ORF">BSTOLATCC_MIC1304</name>
</gene>
<reference evidence="1" key="1">
    <citation type="submission" date="2021-09" db="EMBL/GenBank/DDBJ databases">
        <authorList>
            <consortium name="AG Swart"/>
            <person name="Singh M."/>
            <person name="Singh A."/>
            <person name="Seah K."/>
            <person name="Emmerich C."/>
        </authorList>
    </citation>
    <scope>NUCLEOTIDE SEQUENCE</scope>
    <source>
        <strain evidence="1">ATCC30299</strain>
    </source>
</reference>
<evidence type="ECO:0000313" key="1">
    <source>
        <dbReference type="EMBL" id="CAG9310457.1"/>
    </source>
</evidence>
<organism evidence="1 2">
    <name type="scientific">Blepharisma stoltei</name>
    <dbReference type="NCBI Taxonomy" id="1481888"/>
    <lineage>
        <taxon>Eukaryota</taxon>
        <taxon>Sar</taxon>
        <taxon>Alveolata</taxon>
        <taxon>Ciliophora</taxon>
        <taxon>Postciliodesmatophora</taxon>
        <taxon>Heterotrichea</taxon>
        <taxon>Heterotrichida</taxon>
        <taxon>Blepharismidae</taxon>
        <taxon>Blepharisma</taxon>
    </lineage>
</organism>
<keyword evidence="2" id="KW-1185">Reference proteome</keyword>
<evidence type="ECO:0000313" key="2">
    <source>
        <dbReference type="Proteomes" id="UP001162131"/>
    </source>
</evidence>
<dbReference type="Proteomes" id="UP001162131">
    <property type="component" value="Unassembled WGS sequence"/>
</dbReference>
<sequence>MLERWQGCWCWMKGRTKERNPYTYFNSHRDQAIVYIFRLRAGFNSAVYSQNLRHLSHTSLCMCCGWWRKDEVHII</sequence>